<dbReference type="Gene3D" id="1.10.287.2170">
    <property type="match status" value="1"/>
</dbReference>
<evidence type="ECO:0000313" key="1">
    <source>
        <dbReference type="EMBL" id="GAH34301.1"/>
    </source>
</evidence>
<gene>
    <name evidence="1" type="ORF">S03H2_17855</name>
</gene>
<proteinExistence type="predicted"/>
<name>X1ELQ7_9ZZZZ</name>
<reference evidence="1" key="1">
    <citation type="journal article" date="2014" name="Front. Microbiol.">
        <title>High frequency of phylogenetically diverse reductive dehalogenase-homologous genes in deep subseafloor sedimentary metagenomes.</title>
        <authorList>
            <person name="Kawai M."/>
            <person name="Futagami T."/>
            <person name="Toyoda A."/>
            <person name="Takaki Y."/>
            <person name="Nishi S."/>
            <person name="Hori S."/>
            <person name="Arai W."/>
            <person name="Tsubouchi T."/>
            <person name="Morono Y."/>
            <person name="Uchiyama I."/>
            <person name="Ito T."/>
            <person name="Fujiyama A."/>
            <person name="Inagaki F."/>
            <person name="Takami H."/>
        </authorList>
    </citation>
    <scope>NUCLEOTIDE SEQUENCE</scope>
    <source>
        <strain evidence="1">Expedition CK06-06</strain>
    </source>
</reference>
<dbReference type="EMBL" id="BARU01009234">
    <property type="protein sequence ID" value="GAH34301.1"/>
    <property type="molecule type" value="Genomic_DNA"/>
</dbReference>
<protein>
    <recommendedName>
        <fullName evidence="2">Resolvase/invertase-type recombinase catalytic domain-containing protein</fullName>
    </recommendedName>
</protein>
<organism evidence="1">
    <name type="scientific">marine sediment metagenome</name>
    <dbReference type="NCBI Taxonomy" id="412755"/>
    <lineage>
        <taxon>unclassified sequences</taxon>
        <taxon>metagenomes</taxon>
        <taxon>ecological metagenomes</taxon>
    </lineage>
</organism>
<feature type="non-terminal residue" evidence="1">
    <location>
        <position position="1"/>
    </location>
</feature>
<sequence>KIIAVNKLENKALETELVEDLVSIIQSFSGRLYGMRSHKNKKTCALPA</sequence>
<comment type="caution">
    <text evidence="1">The sequence shown here is derived from an EMBL/GenBank/DDBJ whole genome shotgun (WGS) entry which is preliminary data.</text>
</comment>
<dbReference type="AlphaFoldDB" id="X1ELQ7"/>
<evidence type="ECO:0008006" key="2">
    <source>
        <dbReference type="Google" id="ProtNLM"/>
    </source>
</evidence>
<accession>X1ELQ7</accession>